<evidence type="ECO:0000313" key="3">
    <source>
        <dbReference type="Proteomes" id="UP000464314"/>
    </source>
</evidence>
<dbReference type="AlphaFoldDB" id="A0A6P1TKS4"/>
<dbReference type="RefSeq" id="WP_161837081.1">
    <property type="nucleotide sequence ID" value="NZ_CP048000.1"/>
</dbReference>
<keyword evidence="1" id="KW-0175">Coiled coil</keyword>
<dbReference type="KEGG" id="anr:Ana3638_05175"/>
<name>A0A6P1TKS4_9FIRM</name>
<proteinExistence type="predicted"/>
<dbReference type="Proteomes" id="UP000464314">
    <property type="component" value="Chromosome"/>
</dbReference>
<gene>
    <name evidence="2" type="ORF">Ana3638_05175</name>
</gene>
<dbReference type="InterPro" id="IPR043756">
    <property type="entry name" value="DUF5702"/>
</dbReference>
<dbReference type="Pfam" id="PF18960">
    <property type="entry name" value="DUF5702"/>
    <property type="match status" value="1"/>
</dbReference>
<dbReference type="EMBL" id="CP048000">
    <property type="protein sequence ID" value="QHQ60245.1"/>
    <property type="molecule type" value="Genomic_DNA"/>
</dbReference>
<protein>
    <submittedName>
        <fullName evidence="2">Uncharacterized protein</fullName>
    </submittedName>
</protein>
<evidence type="ECO:0000256" key="1">
    <source>
        <dbReference type="SAM" id="Coils"/>
    </source>
</evidence>
<feature type="coiled-coil region" evidence="1">
    <location>
        <begin position="299"/>
        <end position="337"/>
    </location>
</feature>
<sequence>MRKEKEGSITVFLSLILLLILAVIMSTVESARVNGAKVQSERALRAAMDSVLGEYYLPLFKEYHIFGLDGSFGTDSLNMDSISEKLTEYMDYTFHPGKGLEDLRGSPNEYFNLYGIDTTSININRVNTLMDFDGELFINQAASYMKYNELGEGLENFLPKITGTKESVKAQEVLEEKQKTEESLFKIDERVLSLMKLIDGINISEKGVKINKDGKIEIQDNFVKEIFILPATKENIGTQNDLVFHSLKGYLTDPIQIIDSAESDLESLYKNRDKKDSAEENYQRLKSIDQSKIKNPKELSALKKSISKAKKKLDQYKKIEKELIQSLNDAINELNQLVNGILPVINSAKGVIDELIPLQRDAGLKIQDYEKYLTENKELINEEFYQSLLDDLTIMERYKGSEDSNGSFDQYDFRGMKGTLNIDETILKQIKPYTEEKITTSKESWIDYSSALTNIKSIIRNYSYDKLQFDYSTLVKPIESDSFFSGVQSLLEDGIMSLMIDDTDKISDKELSSNELPSTLLKIKQSEEPTDITSSISKMNLSGGVGLFSNIMGDFIKGADFKEAALNGVDSVGNFLLLQEYLLDHFSSFCESDQANEIKALNYELEYIIMGKSSDYENLRAVLMRILLTRTIMNMITLLSDKKSNEEARVLAIGFVGFTGLPALMEITKMIILTVWAFAESIVDINILLLGKSIPLLKKGSELQIALNEIFTLNKSLIRSKAKKFKENQSLMTLSYQEYIKLFLLMESQKNKSFRAMDLIQENIQLKYEDTFYIKNCILGFQAAAEFGMDSKFINFPFIHKQPDKKDDYLYIFYSVIENAY</sequence>
<keyword evidence="3" id="KW-1185">Reference proteome</keyword>
<accession>A0A6P1TKS4</accession>
<organism evidence="2 3">
    <name type="scientific">Anaerocolumna sedimenticola</name>
    <dbReference type="NCBI Taxonomy" id="2696063"/>
    <lineage>
        <taxon>Bacteria</taxon>
        <taxon>Bacillati</taxon>
        <taxon>Bacillota</taxon>
        <taxon>Clostridia</taxon>
        <taxon>Lachnospirales</taxon>
        <taxon>Lachnospiraceae</taxon>
        <taxon>Anaerocolumna</taxon>
    </lineage>
</organism>
<evidence type="ECO:0000313" key="2">
    <source>
        <dbReference type="EMBL" id="QHQ60245.1"/>
    </source>
</evidence>
<reference evidence="2 3" key="1">
    <citation type="submission" date="2020-01" db="EMBL/GenBank/DDBJ databases">
        <title>Genome analysis of Anaerocolumna sp. CBA3638.</title>
        <authorList>
            <person name="Kim J."/>
            <person name="Roh S.W."/>
        </authorList>
    </citation>
    <scope>NUCLEOTIDE SEQUENCE [LARGE SCALE GENOMIC DNA]</scope>
    <source>
        <strain evidence="2 3">CBA3638</strain>
    </source>
</reference>